<keyword evidence="1" id="KW-0812">Transmembrane</keyword>
<keyword evidence="1" id="KW-0472">Membrane</keyword>
<dbReference type="RefSeq" id="WP_243489240.1">
    <property type="nucleotide sequence ID" value="NZ_CP063361.1"/>
</dbReference>
<dbReference type="EMBL" id="CP063361">
    <property type="protein sequence ID" value="UOD28044.1"/>
    <property type="molecule type" value="Genomic_DNA"/>
</dbReference>
<evidence type="ECO:0000256" key="1">
    <source>
        <dbReference type="SAM" id="Phobius"/>
    </source>
</evidence>
<evidence type="ECO:0000313" key="3">
    <source>
        <dbReference type="Proteomes" id="UP000831532"/>
    </source>
</evidence>
<accession>A0ABY4A1V7</accession>
<evidence type="ECO:0000313" key="2">
    <source>
        <dbReference type="EMBL" id="UOD28044.1"/>
    </source>
</evidence>
<feature type="transmembrane region" description="Helical" evidence="1">
    <location>
        <begin position="21"/>
        <end position="39"/>
    </location>
</feature>
<proteinExistence type="predicted"/>
<dbReference type="Proteomes" id="UP000831532">
    <property type="component" value="Chromosome"/>
</dbReference>
<feature type="transmembrane region" description="Helical" evidence="1">
    <location>
        <begin position="131"/>
        <end position="150"/>
    </location>
</feature>
<feature type="transmembrane region" description="Helical" evidence="1">
    <location>
        <begin position="162"/>
        <end position="185"/>
    </location>
</feature>
<gene>
    <name evidence="2" type="ORF">INH39_21530</name>
</gene>
<keyword evidence="1" id="KW-1133">Transmembrane helix</keyword>
<feature type="transmembrane region" description="Helical" evidence="1">
    <location>
        <begin position="101"/>
        <end position="119"/>
    </location>
</feature>
<sequence>MTDQTPVSARPAQEDWLKGYYFTRAGFSFLWLIAVLTVAPRSPGAAAFLLVCYPAWDALANGIEGWRHGGLTNNPTQLVNAVASGLIAVALAIALPDMHRVLGVFGAWAIASGLLQLGSAVRRWKLYGAQWAMILSGAQSALAGGFFIFQAQLPAVPTVASLAGYAGFGGFYFLVSALLLSAGAYRRRRA</sequence>
<organism evidence="2 3">
    <name type="scientific">Massilia violaceinigra</name>
    <dbReference type="NCBI Taxonomy" id="2045208"/>
    <lineage>
        <taxon>Bacteria</taxon>
        <taxon>Pseudomonadati</taxon>
        <taxon>Pseudomonadota</taxon>
        <taxon>Betaproteobacteria</taxon>
        <taxon>Burkholderiales</taxon>
        <taxon>Oxalobacteraceae</taxon>
        <taxon>Telluria group</taxon>
        <taxon>Massilia</taxon>
    </lineage>
</organism>
<reference evidence="2 3" key="1">
    <citation type="submission" date="2020-10" db="EMBL/GenBank/DDBJ databases">
        <title>Genome analysis of Massilia species.</title>
        <authorList>
            <person name="Jung D.-H."/>
        </authorList>
    </citation>
    <scope>NUCLEOTIDE SEQUENCE [LARGE SCALE GENOMIC DNA]</scope>
    <source>
        <strain evidence="3">sipir</strain>
    </source>
</reference>
<keyword evidence="3" id="KW-1185">Reference proteome</keyword>
<feature type="transmembrane region" description="Helical" evidence="1">
    <location>
        <begin position="45"/>
        <end position="66"/>
    </location>
</feature>
<name>A0ABY4A1V7_9BURK</name>
<feature type="transmembrane region" description="Helical" evidence="1">
    <location>
        <begin position="78"/>
        <end position="95"/>
    </location>
</feature>
<protein>
    <submittedName>
        <fullName evidence="2">DUF308 domain-containing protein</fullName>
    </submittedName>
</protein>